<dbReference type="Pfam" id="PF01322">
    <property type="entry name" value="Cytochrom_C_2"/>
    <property type="match status" value="1"/>
</dbReference>
<dbReference type="GO" id="GO:0020037">
    <property type="term" value="F:heme binding"/>
    <property type="evidence" value="ECO:0007669"/>
    <property type="project" value="InterPro"/>
</dbReference>
<dbReference type="SUPFAM" id="SSF47175">
    <property type="entry name" value="Cytochromes"/>
    <property type="match status" value="1"/>
</dbReference>
<reference evidence="3" key="2">
    <citation type="journal article" date="2001" name="Science">
        <title>The composite genome of the legume symbiont Sinorhizobium meliloti.</title>
        <authorList>
            <person name="Galibert F."/>
            <person name="Finan T.M."/>
            <person name="Long S.R."/>
            <person name="Puehler A."/>
            <person name="Abola P."/>
            <person name="Ampe F."/>
            <person name="Barloy-Hubler F."/>
            <person name="Barnett M.J."/>
            <person name="Becker A."/>
            <person name="Boistard P."/>
            <person name="Bothe G."/>
            <person name="Boutry M."/>
            <person name="Bowser L."/>
            <person name="Buhrmester J."/>
            <person name="Cadieu E."/>
            <person name="Capela D."/>
            <person name="Chain P."/>
            <person name="Cowie A."/>
            <person name="Davis R.W."/>
            <person name="Dreano S."/>
            <person name="Federspiel N.A."/>
            <person name="Fisher R.F."/>
            <person name="Gloux S."/>
            <person name="Godrie T."/>
            <person name="Goffeau A."/>
            <person name="Golding B."/>
            <person name="Gouzy J."/>
            <person name="Gurjal M."/>
            <person name="Hernandez-Lucas I."/>
            <person name="Hong A."/>
            <person name="Huizar L."/>
            <person name="Hyman R.W."/>
            <person name="Jones T."/>
            <person name="Kahn D."/>
            <person name="Kahn M.L."/>
            <person name="Kalman S."/>
            <person name="Keating D.H."/>
            <person name="Kiss E."/>
            <person name="Komp C."/>
            <person name="Lelaure V."/>
            <person name="Masuy D."/>
            <person name="Palm C."/>
            <person name="Peck M.C."/>
            <person name="Pohl T.M."/>
            <person name="Portetelle D."/>
            <person name="Purnelle B."/>
            <person name="Ramsperger U."/>
            <person name="Surzycki R."/>
            <person name="Thebault P."/>
            <person name="Vandenbol M."/>
            <person name="Vorhoelter F.J."/>
            <person name="Weidner S."/>
            <person name="Wells D.H."/>
            <person name="Wong K."/>
            <person name="Yeh K.-C."/>
            <person name="Batut J."/>
        </authorList>
    </citation>
    <scope>NUCLEOTIDE SEQUENCE [LARGE SCALE GENOMIC DNA]</scope>
    <source>
        <strain evidence="3">1021</strain>
        <plasmid evidence="3">Plasmid pSymA</plasmid>
    </source>
</reference>
<keyword evidence="2" id="KW-0614">Plasmid</keyword>
<evidence type="ECO:0008006" key="4">
    <source>
        <dbReference type="Google" id="ProtNLM"/>
    </source>
</evidence>
<dbReference type="EMBL" id="AE006469">
    <property type="protein sequence ID" value="AAK65211.2"/>
    <property type="molecule type" value="Genomic_DNA"/>
</dbReference>
<evidence type="ECO:0000256" key="1">
    <source>
        <dbReference type="SAM" id="SignalP"/>
    </source>
</evidence>
<dbReference type="PATRIC" id="fig|266834.11.peg.570"/>
<dbReference type="GO" id="GO:0022900">
    <property type="term" value="P:electron transport chain"/>
    <property type="evidence" value="ECO:0007669"/>
    <property type="project" value="InterPro"/>
</dbReference>
<dbReference type="GO" id="GO:0009055">
    <property type="term" value="F:electron transfer activity"/>
    <property type="evidence" value="ECO:0007669"/>
    <property type="project" value="InterPro"/>
</dbReference>
<keyword evidence="1" id="KW-0732">Signal</keyword>
<gene>
    <name evidence="2" type="ORF">SMa1021</name>
</gene>
<name>Q92ZD5_RHIME</name>
<organism evidence="2 3">
    <name type="scientific">Rhizobium meliloti (strain 1021)</name>
    <name type="common">Ensifer meliloti</name>
    <name type="synonym">Sinorhizobium meliloti</name>
    <dbReference type="NCBI Taxonomy" id="266834"/>
    <lineage>
        <taxon>Bacteria</taxon>
        <taxon>Pseudomonadati</taxon>
        <taxon>Pseudomonadota</taxon>
        <taxon>Alphaproteobacteria</taxon>
        <taxon>Hyphomicrobiales</taxon>
        <taxon>Rhizobiaceae</taxon>
        <taxon>Sinorhizobium/Ensifer group</taxon>
        <taxon>Sinorhizobium</taxon>
    </lineage>
</organism>
<dbReference type="Gene3D" id="1.20.120.10">
    <property type="entry name" value="Cytochrome c/b562"/>
    <property type="match status" value="1"/>
</dbReference>
<sequence>MINASRIRTAFVLLVVGAFATTIPAVTQSIATDNVAQRQDGMKAMAAAAKTIDGMFKGSSVYDANAFKAAAETIRSHAGEKLSSLFDRSIAAPGSKASVNIEAERQSFDKLAADLGVYASALAAAAERYPDVISPQMRMQSGDAMIGGPLARKAKADRDVRSIPAEHAFHLMLQTCTSCHAQFRVRAE</sequence>
<dbReference type="KEGG" id="sme:SMa1021"/>
<keyword evidence="3" id="KW-1185">Reference proteome</keyword>
<evidence type="ECO:0000313" key="3">
    <source>
        <dbReference type="Proteomes" id="UP000001976"/>
    </source>
</evidence>
<dbReference type="GO" id="GO:0005506">
    <property type="term" value="F:iron ion binding"/>
    <property type="evidence" value="ECO:0007669"/>
    <property type="project" value="InterPro"/>
</dbReference>
<dbReference type="PROSITE" id="PS51009">
    <property type="entry name" value="CYTCII"/>
    <property type="match status" value="1"/>
</dbReference>
<dbReference type="EnsemblBacteria" id="AAK65211">
    <property type="protein sequence ID" value="AAK65211"/>
    <property type="gene ID" value="SMa1021"/>
</dbReference>
<dbReference type="AlphaFoldDB" id="Q92ZD5"/>
<dbReference type="InterPro" id="IPR010980">
    <property type="entry name" value="Cyt_c/b562"/>
</dbReference>
<feature type="signal peptide" evidence="1">
    <location>
        <begin position="1"/>
        <end position="20"/>
    </location>
</feature>
<geneLocation type="plasmid" evidence="2 3">
    <name>pSymA</name>
</geneLocation>
<protein>
    <recommendedName>
        <fullName evidence="4">Cytochrome c</fullName>
    </recommendedName>
</protein>
<accession>Q92ZD5</accession>
<feature type="chain" id="PRO_5004320117" description="Cytochrome c" evidence="1">
    <location>
        <begin position="21"/>
        <end position="188"/>
    </location>
</feature>
<dbReference type="OrthoDB" id="8115790at2"/>
<dbReference type="InterPro" id="IPR002321">
    <property type="entry name" value="Cyt_c_II"/>
</dbReference>
<evidence type="ECO:0000313" key="2">
    <source>
        <dbReference type="EMBL" id="AAK65211.2"/>
    </source>
</evidence>
<dbReference type="Proteomes" id="UP000001976">
    <property type="component" value="Plasmid pSymA"/>
</dbReference>
<proteinExistence type="predicted"/>
<reference evidence="2 3" key="1">
    <citation type="journal article" date="2001" name="Proc. Natl. Acad. Sci. U.S.A.">
        <title>Nucleotide sequence and predicted functions of the entire Sinorhizobium meliloti pSymA megaplasmid.</title>
        <authorList>
            <person name="Barnett M.J."/>
            <person name="Fisher R.F."/>
            <person name="Jones T."/>
            <person name="Komp C."/>
            <person name="Abola A.P."/>
            <person name="Barloy-Hubler F."/>
            <person name="Bowser L."/>
            <person name="Capela D."/>
            <person name="Galibert F."/>
            <person name="Gouzy J."/>
            <person name="Gurjal M."/>
            <person name="Hong A."/>
            <person name="Huizar L."/>
            <person name="Hyman R.W."/>
            <person name="Kahn D."/>
            <person name="Kahn M.L."/>
            <person name="Kalman S."/>
            <person name="Keating D.H."/>
            <person name="Palm C."/>
            <person name="Peck M.C."/>
            <person name="Surzycki R."/>
            <person name="Wells D.H."/>
            <person name="Yeh K.-C."/>
            <person name="Davis R.W."/>
            <person name="Federspiel N.A."/>
            <person name="Long S.R."/>
        </authorList>
    </citation>
    <scope>NUCLEOTIDE SEQUENCE [LARGE SCALE GENOMIC DNA]</scope>
    <source>
        <strain evidence="2 3">1021</strain>
        <plasmid evidence="3">Plasmid pSymA</plasmid>
    </source>
</reference>
<dbReference type="HOGENOM" id="CLU_106713_0_0_5"/>